<dbReference type="InterPro" id="IPR016181">
    <property type="entry name" value="Acyl_CoA_acyltransferase"/>
</dbReference>
<proteinExistence type="predicted"/>
<dbReference type="Gene3D" id="3.40.630.30">
    <property type="match status" value="1"/>
</dbReference>
<evidence type="ECO:0000313" key="3">
    <source>
        <dbReference type="Proteomes" id="UP000199707"/>
    </source>
</evidence>
<dbReference type="InterPro" id="IPR000182">
    <property type="entry name" value="GNAT_dom"/>
</dbReference>
<dbReference type="GO" id="GO:0016747">
    <property type="term" value="F:acyltransferase activity, transferring groups other than amino-acyl groups"/>
    <property type="evidence" value="ECO:0007669"/>
    <property type="project" value="InterPro"/>
</dbReference>
<dbReference type="STRING" id="1502745.SAMN02799620_05030"/>
<dbReference type="SUPFAM" id="SSF55729">
    <property type="entry name" value="Acyl-CoA N-acyltransferases (Nat)"/>
    <property type="match status" value="1"/>
</dbReference>
<dbReference type="Pfam" id="PF00583">
    <property type="entry name" value="Acetyltransf_1"/>
    <property type="match status" value="1"/>
</dbReference>
<sequence length="179" mass="19150">MGAYTARLIHTADLDGETRADARRMVLDAFAGDFTDADWEHALGGMHALVWHHGAIIAHGAVVQRRLLHQGRALRCGYVEAVAVRADWRGQGLAGAVMDAVEQVLRGAYEIGALSSSDAGRSLYGARGWVKWRGATSALTPSGITPTPDDDGAVYVLPVTAQLDPDGGLTCDWRDGDIW</sequence>
<reference evidence="3" key="1">
    <citation type="submission" date="2016-10" db="EMBL/GenBank/DDBJ databases">
        <authorList>
            <person name="Varghese N."/>
            <person name="Submissions S."/>
        </authorList>
    </citation>
    <scope>NUCLEOTIDE SEQUENCE [LARGE SCALE GENOMIC DNA]</scope>
    <source>
        <strain evidence="3">UNC267MFSha1.1M11</strain>
    </source>
</reference>
<dbReference type="AlphaFoldDB" id="A0A1G4WVD4"/>
<dbReference type="CDD" id="cd04301">
    <property type="entry name" value="NAT_SF"/>
    <property type="match status" value="1"/>
</dbReference>
<dbReference type="Proteomes" id="UP000199707">
    <property type="component" value="Unassembled WGS sequence"/>
</dbReference>
<dbReference type="PROSITE" id="PS51186">
    <property type="entry name" value="GNAT"/>
    <property type="match status" value="1"/>
</dbReference>
<accession>A0A1G4WVD4</accession>
<dbReference type="EMBL" id="FMUB01000012">
    <property type="protein sequence ID" value="SCX30335.1"/>
    <property type="molecule type" value="Genomic_DNA"/>
</dbReference>
<gene>
    <name evidence="2" type="ORF">SAMN02799620_05030</name>
</gene>
<evidence type="ECO:0000313" key="2">
    <source>
        <dbReference type="EMBL" id="SCX30335.1"/>
    </source>
</evidence>
<keyword evidence="2" id="KW-0808">Transferase</keyword>
<organism evidence="2 3">
    <name type="scientific">Mycolicibacterium fluoranthenivorans</name>
    <dbReference type="NCBI Taxonomy" id="258505"/>
    <lineage>
        <taxon>Bacteria</taxon>
        <taxon>Bacillati</taxon>
        <taxon>Actinomycetota</taxon>
        <taxon>Actinomycetes</taxon>
        <taxon>Mycobacteriales</taxon>
        <taxon>Mycobacteriaceae</taxon>
        <taxon>Mycolicibacterium</taxon>
    </lineage>
</organism>
<feature type="domain" description="N-acetyltransferase" evidence="1">
    <location>
        <begin position="9"/>
        <end position="160"/>
    </location>
</feature>
<name>A0A1G4WVD4_9MYCO</name>
<protein>
    <submittedName>
        <fullName evidence="2">Aminoglycoside 2'-N-acetyltransferase I</fullName>
    </submittedName>
</protein>
<evidence type="ECO:0000259" key="1">
    <source>
        <dbReference type="PROSITE" id="PS51186"/>
    </source>
</evidence>